<dbReference type="SUPFAM" id="SSF89095">
    <property type="entry name" value="GatB/YqeY motif"/>
    <property type="match status" value="1"/>
</dbReference>
<keyword evidence="1" id="KW-0436">Ligase</keyword>
<comment type="caution">
    <text evidence="6">The sequence shown here is derived from an EMBL/GenBank/DDBJ whole genome shotgun (WGS) entry which is preliminary data.</text>
</comment>
<proteinExistence type="predicted"/>
<evidence type="ECO:0000256" key="1">
    <source>
        <dbReference type="ARBA" id="ARBA00022598"/>
    </source>
</evidence>
<dbReference type="InterPro" id="IPR023168">
    <property type="entry name" value="GatB_Yqey_C_2"/>
</dbReference>
<dbReference type="EMBL" id="DQWE01000206">
    <property type="protein sequence ID" value="HDI82994.1"/>
    <property type="molecule type" value="Genomic_DNA"/>
</dbReference>
<dbReference type="GO" id="GO:0005524">
    <property type="term" value="F:ATP binding"/>
    <property type="evidence" value="ECO:0007669"/>
    <property type="project" value="UniProtKB-KW"/>
</dbReference>
<dbReference type="InterPro" id="IPR018027">
    <property type="entry name" value="Asn/Gln_amidotransferase"/>
</dbReference>
<gene>
    <name evidence="6" type="ORF">ENF18_04295</name>
</gene>
<keyword evidence="4" id="KW-0648">Protein biosynthesis</keyword>
<evidence type="ECO:0000256" key="4">
    <source>
        <dbReference type="ARBA" id="ARBA00022917"/>
    </source>
</evidence>
<dbReference type="Pfam" id="PF02637">
    <property type="entry name" value="GatB_Yqey"/>
    <property type="match status" value="1"/>
</dbReference>
<organism evidence="6">
    <name type="scientific">candidate division WOR-3 bacterium</name>
    <dbReference type="NCBI Taxonomy" id="2052148"/>
    <lineage>
        <taxon>Bacteria</taxon>
        <taxon>Bacteria division WOR-3</taxon>
    </lineage>
</organism>
<evidence type="ECO:0000256" key="3">
    <source>
        <dbReference type="ARBA" id="ARBA00022840"/>
    </source>
</evidence>
<keyword evidence="3" id="KW-0067">ATP-binding</keyword>
<reference evidence="6" key="1">
    <citation type="journal article" date="2020" name="mSystems">
        <title>Genome- and Community-Level Interaction Insights into Carbon Utilization and Element Cycling Functions of Hydrothermarchaeota in Hydrothermal Sediment.</title>
        <authorList>
            <person name="Zhou Z."/>
            <person name="Liu Y."/>
            <person name="Xu W."/>
            <person name="Pan J."/>
            <person name="Luo Z.H."/>
            <person name="Li M."/>
        </authorList>
    </citation>
    <scope>NUCLEOTIDE SEQUENCE [LARGE SCALE GENOMIC DNA]</scope>
    <source>
        <strain evidence="6">HyVt-102</strain>
    </source>
</reference>
<dbReference type="GO" id="GO:0006412">
    <property type="term" value="P:translation"/>
    <property type="evidence" value="ECO:0007669"/>
    <property type="project" value="UniProtKB-KW"/>
</dbReference>
<dbReference type="Gene3D" id="1.10.10.410">
    <property type="match status" value="1"/>
</dbReference>
<evidence type="ECO:0000256" key="2">
    <source>
        <dbReference type="ARBA" id="ARBA00022741"/>
    </source>
</evidence>
<dbReference type="Proteomes" id="UP000885847">
    <property type="component" value="Unassembled WGS sequence"/>
</dbReference>
<keyword evidence="2" id="KW-0547">Nucleotide-binding</keyword>
<protein>
    <recommendedName>
        <fullName evidence="5">Asn/Gln amidotransferase domain-containing protein</fullName>
    </recommendedName>
</protein>
<feature type="non-terminal residue" evidence="6">
    <location>
        <position position="1"/>
    </location>
</feature>
<name>A0A7C0ZCW8_UNCW3</name>
<dbReference type="GO" id="GO:0016884">
    <property type="term" value="F:carbon-nitrogen ligase activity, with glutamine as amido-N-donor"/>
    <property type="evidence" value="ECO:0007669"/>
    <property type="project" value="InterPro"/>
</dbReference>
<dbReference type="AlphaFoldDB" id="A0A7C0ZCW8"/>
<feature type="domain" description="Asn/Gln amidotransferase" evidence="5">
    <location>
        <begin position="1"/>
        <end position="34"/>
    </location>
</feature>
<evidence type="ECO:0000313" key="6">
    <source>
        <dbReference type="EMBL" id="HDI82994.1"/>
    </source>
</evidence>
<dbReference type="InterPro" id="IPR003789">
    <property type="entry name" value="Asn/Gln_tRNA_amidoTrase-B-like"/>
</dbReference>
<sequence>NGEDRLIGFFVGQVMKKTKGRADPRVVNRIIRKNVKQNNP</sequence>
<accession>A0A7C0ZCW8</accession>
<evidence type="ECO:0000259" key="5">
    <source>
        <dbReference type="Pfam" id="PF02637"/>
    </source>
</evidence>